<organism evidence="2 3">
    <name type="scientific">Undibacterium cyanobacteriorum</name>
    <dbReference type="NCBI Taxonomy" id="3073561"/>
    <lineage>
        <taxon>Bacteria</taxon>
        <taxon>Pseudomonadati</taxon>
        <taxon>Pseudomonadota</taxon>
        <taxon>Betaproteobacteria</taxon>
        <taxon>Burkholderiales</taxon>
        <taxon>Oxalobacteraceae</taxon>
        <taxon>Undibacterium</taxon>
    </lineage>
</organism>
<evidence type="ECO:0000313" key="2">
    <source>
        <dbReference type="EMBL" id="WMW78923.1"/>
    </source>
</evidence>
<keyword evidence="1" id="KW-0227">DNA damage</keyword>
<dbReference type="SUPFAM" id="SSF52540">
    <property type="entry name" value="P-loop containing nucleoside triphosphate hydrolases"/>
    <property type="match status" value="1"/>
</dbReference>
<accession>A0ABY9RCE6</accession>
<reference evidence="2" key="1">
    <citation type="submission" date="2023-09" db="EMBL/GenBank/DDBJ databases">
        <title>Undibacterium sp. 20NA77.5 isolated from freshwater.</title>
        <authorList>
            <person name="Le V."/>
            <person name="Ko S.-R."/>
            <person name="Ahn C.-Y."/>
            <person name="Oh H.-M."/>
        </authorList>
    </citation>
    <scope>NUCLEOTIDE SEQUENCE</scope>
    <source>
        <strain evidence="2">20NA77.5</strain>
    </source>
</reference>
<dbReference type="InterPro" id="IPR050356">
    <property type="entry name" value="SulA_CellDiv_inhibitor"/>
</dbReference>
<dbReference type="Gene3D" id="3.40.50.300">
    <property type="entry name" value="P-loop containing nucleotide triphosphate hydrolases"/>
    <property type="match status" value="1"/>
</dbReference>
<sequence>MPLEHINAHTSLEALHPSLWRASQLARGLSDVVACGYPQLSQELPGGGWPAGALIELLIDHPGSAELQLVRPALHAQKHGQIVFLQTPYQPHSDALLQAGFSRQRLLWLRSQKLVDALWTAEQVLHSGNCAALLFWQNQVRTDALRRLHLAAQHGRTLFFLMRSSRFKDHPSPAILRIHVQAAVQGLHLAFIKRRGVQKHDALFLPANLPLPMFNRLVIETDVSTTQDTTTVVDRPTSAELGTRRLSPSLVS</sequence>
<gene>
    <name evidence="2" type="primary">imuA</name>
    <name evidence="2" type="ORF">RF679_09610</name>
</gene>
<dbReference type="InterPro" id="IPR047610">
    <property type="entry name" value="ImuA_translesion"/>
</dbReference>
<proteinExistence type="predicted"/>
<keyword evidence="3" id="KW-1185">Reference proteome</keyword>
<evidence type="ECO:0000256" key="1">
    <source>
        <dbReference type="ARBA" id="ARBA00022763"/>
    </source>
</evidence>
<protein>
    <submittedName>
        <fullName evidence="2">Translesion DNA synthesis-associated protein ImuA</fullName>
    </submittedName>
</protein>
<dbReference type="EMBL" id="CP133720">
    <property type="protein sequence ID" value="WMW78923.1"/>
    <property type="molecule type" value="Genomic_DNA"/>
</dbReference>
<name>A0ABY9RCE6_9BURK</name>
<dbReference type="PANTHER" id="PTHR35369">
    <property type="entry name" value="BLR3025 PROTEIN-RELATED"/>
    <property type="match status" value="1"/>
</dbReference>
<dbReference type="PANTHER" id="PTHR35369:SF3">
    <property type="entry name" value="TRANSLESION DNA SYNTHESIS-ASSOCIATED PROTEIN IMUA"/>
    <property type="match status" value="1"/>
</dbReference>
<dbReference type="RefSeq" id="WP_309480425.1">
    <property type="nucleotide sequence ID" value="NZ_CP133720.1"/>
</dbReference>
<dbReference type="InterPro" id="IPR027417">
    <property type="entry name" value="P-loop_NTPase"/>
</dbReference>
<dbReference type="NCBIfam" id="NF033429">
    <property type="entry name" value="ImuA_translesion"/>
    <property type="match status" value="1"/>
</dbReference>
<evidence type="ECO:0000313" key="3">
    <source>
        <dbReference type="Proteomes" id="UP001181355"/>
    </source>
</evidence>
<dbReference type="Proteomes" id="UP001181355">
    <property type="component" value="Chromosome"/>
</dbReference>